<evidence type="ECO:0000313" key="3">
    <source>
        <dbReference type="EMBL" id="EAT13527.1"/>
    </source>
</evidence>
<dbReference type="InterPro" id="IPR000639">
    <property type="entry name" value="Epox_hydrolase-like"/>
</dbReference>
<organism evidence="3 4">
    <name type="scientific">Bermanella marisrubri</name>
    <dbReference type="NCBI Taxonomy" id="207949"/>
    <lineage>
        <taxon>Bacteria</taxon>
        <taxon>Pseudomonadati</taxon>
        <taxon>Pseudomonadota</taxon>
        <taxon>Gammaproteobacteria</taxon>
        <taxon>Oceanospirillales</taxon>
        <taxon>Oceanospirillaceae</taxon>
        <taxon>Bermanella</taxon>
    </lineage>
</organism>
<name>Q1N6R5_9GAMM</name>
<dbReference type="PRINTS" id="PR00111">
    <property type="entry name" value="ABHYDROLASE"/>
</dbReference>
<dbReference type="Gene3D" id="3.40.50.1820">
    <property type="entry name" value="alpha/beta hydrolase"/>
    <property type="match status" value="1"/>
</dbReference>
<dbReference type="Pfam" id="PF00561">
    <property type="entry name" value="Abhydrolase_1"/>
    <property type="match status" value="1"/>
</dbReference>
<dbReference type="InterPro" id="IPR000073">
    <property type="entry name" value="AB_hydrolase_1"/>
</dbReference>
<dbReference type="InterPro" id="IPR029058">
    <property type="entry name" value="AB_hydrolase_fold"/>
</dbReference>
<feature type="domain" description="AB hydrolase-1" evidence="2">
    <location>
        <begin position="35"/>
        <end position="117"/>
    </location>
</feature>
<evidence type="ECO:0000256" key="1">
    <source>
        <dbReference type="ARBA" id="ARBA00022801"/>
    </source>
</evidence>
<dbReference type="PANTHER" id="PTHR43329">
    <property type="entry name" value="EPOXIDE HYDROLASE"/>
    <property type="match status" value="1"/>
</dbReference>
<dbReference type="OrthoDB" id="9780765at2"/>
<dbReference type="AlphaFoldDB" id="Q1N6R5"/>
<dbReference type="Proteomes" id="UP000004263">
    <property type="component" value="Unassembled WGS sequence"/>
</dbReference>
<sequence length="151" mass="16553">MVENADYPTKRIQVAGLGFNVIDVGEGTPVLLRNPALLEAGYRVIAPDTRGRGASDMPSNVSDYHWSLLAADMVAILDKLDIKKVQVVGHDWGAFIGWQMAISYPGYVQKYITLSVGHPNAYARGGIMQKIKGWYIHLVKSIAMPGLNIID</sequence>
<protein>
    <submittedName>
        <fullName evidence="3">Epoxide hydrolase-related protein</fullName>
    </submittedName>
</protein>
<dbReference type="HOGENOM" id="CLU_1727772_0_0_6"/>
<keyword evidence="1 3" id="KW-0378">Hydrolase</keyword>
<dbReference type="RefSeq" id="WP_007016948.1">
    <property type="nucleotide sequence ID" value="NZ_CH724113.1"/>
</dbReference>
<proteinExistence type="predicted"/>
<accession>Q1N6R5</accession>
<dbReference type="EMBL" id="AAQH01000001">
    <property type="protein sequence ID" value="EAT13527.1"/>
    <property type="molecule type" value="Genomic_DNA"/>
</dbReference>
<dbReference type="SUPFAM" id="SSF53474">
    <property type="entry name" value="alpha/beta-Hydrolases"/>
    <property type="match status" value="1"/>
</dbReference>
<evidence type="ECO:0000259" key="2">
    <source>
        <dbReference type="Pfam" id="PF00561"/>
    </source>
</evidence>
<comment type="caution">
    <text evidence="3">The sequence shown here is derived from an EMBL/GenBank/DDBJ whole genome shotgun (WGS) entry which is preliminary data.</text>
</comment>
<keyword evidence="4" id="KW-1185">Reference proteome</keyword>
<dbReference type="GO" id="GO:0016787">
    <property type="term" value="F:hydrolase activity"/>
    <property type="evidence" value="ECO:0007669"/>
    <property type="project" value="UniProtKB-KW"/>
</dbReference>
<gene>
    <name evidence="3" type="ORF">RED65_09054</name>
</gene>
<evidence type="ECO:0000313" key="4">
    <source>
        <dbReference type="Proteomes" id="UP000004263"/>
    </source>
</evidence>
<dbReference type="STRING" id="207949.RED65_09054"/>
<reference evidence="3 4" key="1">
    <citation type="submission" date="2006-03" db="EMBL/GenBank/DDBJ databases">
        <authorList>
            <person name="Pinhassi J."/>
            <person name="Pedros-Alio C."/>
            <person name="Ferriera S."/>
            <person name="Johnson J."/>
            <person name="Kravitz S."/>
            <person name="Halpern A."/>
            <person name="Remington K."/>
            <person name="Beeson K."/>
            <person name="Tran B."/>
            <person name="Rogers Y.-H."/>
            <person name="Friedman R."/>
            <person name="Venter J.C."/>
        </authorList>
    </citation>
    <scope>NUCLEOTIDE SEQUENCE [LARGE SCALE GENOMIC DNA]</scope>
    <source>
        <strain evidence="3 4">RED65</strain>
    </source>
</reference>
<dbReference type="PRINTS" id="PR00412">
    <property type="entry name" value="EPOXHYDRLASE"/>
</dbReference>